<feature type="region of interest" description="Disordered" evidence="1">
    <location>
        <begin position="1"/>
        <end position="65"/>
    </location>
</feature>
<accession>A0AAD5BXG1</accession>
<feature type="compositionally biased region" description="Gly residues" evidence="1">
    <location>
        <begin position="21"/>
        <end position="35"/>
    </location>
</feature>
<protein>
    <submittedName>
        <fullName evidence="2">Uncharacterized protein</fullName>
    </submittedName>
</protein>
<dbReference type="EMBL" id="JAMZMK010010435">
    <property type="protein sequence ID" value="KAI7731538.1"/>
    <property type="molecule type" value="Genomic_DNA"/>
</dbReference>
<comment type="caution">
    <text evidence="2">The sequence shown here is derived from an EMBL/GenBank/DDBJ whole genome shotgun (WGS) entry which is preliminary data.</text>
</comment>
<gene>
    <name evidence="2" type="ORF">M8C21_017667</name>
</gene>
<keyword evidence="3" id="KW-1185">Reference proteome</keyword>
<evidence type="ECO:0000313" key="3">
    <source>
        <dbReference type="Proteomes" id="UP001206925"/>
    </source>
</evidence>
<evidence type="ECO:0000313" key="2">
    <source>
        <dbReference type="EMBL" id="KAI7731538.1"/>
    </source>
</evidence>
<reference evidence="2" key="1">
    <citation type="submission" date="2022-06" db="EMBL/GenBank/DDBJ databases">
        <title>Uncovering the hologenomic basis of an extraordinary plant invasion.</title>
        <authorList>
            <person name="Bieker V.C."/>
            <person name="Martin M.D."/>
            <person name="Gilbert T."/>
            <person name="Hodgins K."/>
            <person name="Battlay P."/>
            <person name="Petersen B."/>
            <person name="Wilson J."/>
        </authorList>
    </citation>
    <scope>NUCLEOTIDE SEQUENCE</scope>
    <source>
        <strain evidence="2">AA19_3_7</strain>
        <tissue evidence="2">Leaf</tissue>
    </source>
</reference>
<proteinExistence type="predicted"/>
<dbReference type="AlphaFoldDB" id="A0AAD5BXG1"/>
<evidence type="ECO:0000256" key="1">
    <source>
        <dbReference type="SAM" id="MobiDB-lite"/>
    </source>
</evidence>
<sequence length="160" mass="17471">MWVPSALENMAHSSAGRGRSQCGGRGPRGGRGSGQGNCNRGLENGGRPAPEANQLPNERNDNEVDEPVIVVGRGPVVPAPLPTPENRTWIWVEDDEPCGRGPWQGWKDVPSNHREHMLSVLRARDEAKKLASQEDIVVGNDMTRILPYSHHGLVKIPGEH</sequence>
<dbReference type="Proteomes" id="UP001206925">
    <property type="component" value="Unassembled WGS sequence"/>
</dbReference>
<organism evidence="2 3">
    <name type="scientific">Ambrosia artemisiifolia</name>
    <name type="common">Common ragweed</name>
    <dbReference type="NCBI Taxonomy" id="4212"/>
    <lineage>
        <taxon>Eukaryota</taxon>
        <taxon>Viridiplantae</taxon>
        <taxon>Streptophyta</taxon>
        <taxon>Embryophyta</taxon>
        <taxon>Tracheophyta</taxon>
        <taxon>Spermatophyta</taxon>
        <taxon>Magnoliopsida</taxon>
        <taxon>eudicotyledons</taxon>
        <taxon>Gunneridae</taxon>
        <taxon>Pentapetalae</taxon>
        <taxon>asterids</taxon>
        <taxon>campanulids</taxon>
        <taxon>Asterales</taxon>
        <taxon>Asteraceae</taxon>
        <taxon>Asteroideae</taxon>
        <taxon>Heliantheae alliance</taxon>
        <taxon>Heliantheae</taxon>
        <taxon>Ambrosia</taxon>
    </lineage>
</organism>
<name>A0AAD5BXG1_AMBAR</name>